<dbReference type="Proteomes" id="UP000291591">
    <property type="component" value="Unassembled WGS sequence"/>
</dbReference>
<gene>
    <name evidence="2" type="ORF">EV383_5182</name>
</gene>
<organism evidence="2 3">
    <name type="scientific">Pseudonocardia sediminis</name>
    <dbReference type="NCBI Taxonomy" id="1397368"/>
    <lineage>
        <taxon>Bacteria</taxon>
        <taxon>Bacillati</taxon>
        <taxon>Actinomycetota</taxon>
        <taxon>Actinomycetes</taxon>
        <taxon>Pseudonocardiales</taxon>
        <taxon>Pseudonocardiaceae</taxon>
        <taxon>Pseudonocardia</taxon>
    </lineage>
</organism>
<evidence type="ECO:0000256" key="1">
    <source>
        <dbReference type="SAM" id="MobiDB-lite"/>
    </source>
</evidence>
<proteinExistence type="predicted"/>
<dbReference type="OrthoDB" id="3697210at2"/>
<dbReference type="RefSeq" id="WP_130292274.1">
    <property type="nucleotide sequence ID" value="NZ_SHKL01000001.1"/>
</dbReference>
<dbReference type="EMBL" id="SHKL01000001">
    <property type="protein sequence ID" value="RZT88243.1"/>
    <property type="molecule type" value="Genomic_DNA"/>
</dbReference>
<evidence type="ECO:0000313" key="2">
    <source>
        <dbReference type="EMBL" id="RZT88243.1"/>
    </source>
</evidence>
<evidence type="ECO:0008006" key="4">
    <source>
        <dbReference type="Google" id="ProtNLM"/>
    </source>
</evidence>
<feature type="region of interest" description="Disordered" evidence="1">
    <location>
        <begin position="99"/>
        <end position="120"/>
    </location>
</feature>
<feature type="region of interest" description="Disordered" evidence="1">
    <location>
        <begin position="1"/>
        <end position="21"/>
    </location>
</feature>
<evidence type="ECO:0000313" key="3">
    <source>
        <dbReference type="Proteomes" id="UP000291591"/>
    </source>
</evidence>
<feature type="compositionally biased region" description="Low complexity" evidence="1">
    <location>
        <begin position="1"/>
        <end position="17"/>
    </location>
</feature>
<protein>
    <recommendedName>
        <fullName evidence="4">Excreted virulence factor EspC (Type VII ESX diderm)</fullName>
    </recommendedName>
</protein>
<accession>A0A4Q7V636</accession>
<name>A0A4Q7V636_PSEST</name>
<dbReference type="AlphaFoldDB" id="A0A4Q7V636"/>
<reference evidence="2 3" key="1">
    <citation type="submission" date="2019-02" db="EMBL/GenBank/DDBJ databases">
        <title>Sequencing the genomes of 1000 actinobacteria strains.</title>
        <authorList>
            <person name="Klenk H.-P."/>
        </authorList>
    </citation>
    <scope>NUCLEOTIDE SEQUENCE [LARGE SCALE GENOMIC DNA]</scope>
    <source>
        <strain evidence="2 3">DSM 45779</strain>
    </source>
</reference>
<keyword evidence="3" id="KW-1185">Reference proteome</keyword>
<comment type="caution">
    <text evidence="2">The sequence shown here is derived from an EMBL/GenBank/DDBJ whole genome shotgun (WGS) entry which is preliminary data.</text>
</comment>
<sequence length="120" mass="12517">MPDRSPAAPTSAAPAPDLRVDPQAVSRLRSALDDALARLATPVRGLEADARLPRPWLGDPVSAAGAAAYARHSTDGPDPALGAIAAYRAELERVRDGLGETDRSYTAAEDTVAASWDTAR</sequence>